<evidence type="ECO:0000313" key="11">
    <source>
        <dbReference type="Proteomes" id="UP001589810"/>
    </source>
</evidence>
<dbReference type="InterPro" id="IPR017853">
    <property type="entry name" value="GH"/>
</dbReference>
<accession>A0ABV6MNR6</accession>
<evidence type="ECO:0000256" key="9">
    <source>
        <dbReference type="RuleBase" id="RU361175"/>
    </source>
</evidence>
<dbReference type="PROSITE" id="PS00653">
    <property type="entry name" value="GLYCOSYL_HYDROL_F1_2"/>
    <property type="match status" value="1"/>
</dbReference>
<dbReference type="PANTHER" id="PTHR10353:SF36">
    <property type="entry name" value="LP05116P"/>
    <property type="match status" value="1"/>
</dbReference>
<dbReference type="SUPFAM" id="SSF51445">
    <property type="entry name" value="(Trans)glycosidases"/>
    <property type="match status" value="1"/>
</dbReference>
<dbReference type="EMBL" id="JBHLUD010000002">
    <property type="protein sequence ID" value="MFC0541960.1"/>
    <property type="molecule type" value="Genomic_DNA"/>
</dbReference>
<proteinExistence type="inferred from homology"/>
<name>A0ABV6MNR6_9PSEU</name>
<dbReference type="Pfam" id="PF00232">
    <property type="entry name" value="Glyco_hydro_1"/>
    <property type="match status" value="1"/>
</dbReference>
<reference evidence="10 11" key="1">
    <citation type="submission" date="2024-09" db="EMBL/GenBank/DDBJ databases">
        <authorList>
            <person name="Sun Q."/>
            <person name="Mori K."/>
        </authorList>
    </citation>
    <scope>NUCLEOTIDE SEQUENCE [LARGE SCALE GENOMIC DNA]</scope>
    <source>
        <strain evidence="10 11">TBRC 1432</strain>
    </source>
</reference>
<dbReference type="InterPro" id="IPR017736">
    <property type="entry name" value="Glyco_hydro_1_beta-glucosidase"/>
</dbReference>
<comment type="similarity">
    <text evidence="2 9">Belongs to the glycosyl hydrolase 1 family.</text>
</comment>
<dbReference type="PRINTS" id="PR00131">
    <property type="entry name" value="GLHYDRLASE1"/>
</dbReference>
<protein>
    <recommendedName>
        <fullName evidence="3 9">Beta-glucosidase</fullName>
        <ecNumber evidence="3 9">3.2.1.21</ecNumber>
    </recommendedName>
</protein>
<dbReference type="GO" id="GO:0008422">
    <property type="term" value="F:beta-glucosidase activity"/>
    <property type="evidence" value="ECO:0007669"/>
    <property type="project" value="UniProtKB-EC"/>
</dbReference>
<dbReference type="Gene3D" id="3.20.20.80">
    <property type="entry name" value="Glycosidases"/>
    <property type="match status" value="1"/>
</dbReference>
<dbReference type="InterPro" id="IPR001360">
    <property type="entry name" value="Glyco_hydro_1"/>
</dbReference>
<comment type="catalytic activity">
    <reaction evidence="1 9">
        <text>Hydrolysis of terminal, non-reducing beta-D-glucosyl residues with release of beta-D-glucose.</text>
        <dbReference type="EC" id="3.2.1.21"/>
    </reaction>
</comment>
<dbReference type="EC" id="3.2.1.21" evidence="3 9"/>
<dbReference type="NCBIfam" id="TIGR03356">
    <property type="entry name" value="BGL"/>
    <property type="match status" value="1"/>
</dbReference>
<evidence type="ECO:0000256" key="4">
    <source>
        <dbReference type="ARBA" id="ARBA00022801"/>
    </source>
</evidence>
<dbReference type="PANTHER" id="PTHR10353">
    <property type="entry name" value="GLYCOSYL HYDROLASE"/>
    <property type="match status" value="1"/>
</dbReference>
<evidence type="ECO:0000256" key="1">
    <source>
        <dbReference type="ARBA" id="ARBA00000448"/>
    </source>
</evidence>
<keyword evidence="8" id="KW-0624">Polysaccharide degradation</keyword>
<dbReference type="Proteomes" id="UP001589810">
    <property type="component" value="Unassembled WGS sequence"/>
</dbReference>
<dbReference type="InterPro" id="IPR033132">
    <property type="entry name" value="GH_1_N_CS"/>
</dbReference>
<organism evidence="10 11">
    <name type="scientific">Kutzneria chonburiensis</name>
    <dbReference type="NCBI Taxonomy" id="1483604"/>
    <lineage>
        <taxon>Bacteria</taxon>
        <taxon>Bacillati</taxon>
        <taxon>Actinomycetota</taxon>
        <taxon>Actinomycetes</taxon>
        <taxon>Pseudonocardiales</taxon>
        <taxon>Pseudonocardiaceae</taxon>
        <taxon>Kutzneria</taxon>
    </lineage>
</organism>
<evidence type="ECO:0000256" key="8">
    <source>
        <dbReference type="ARBA" id="ARBA00023326"/>
    </source>
</evidence>
<sequence>MSVFPEGFLWGAATAAYQVEGAAAEDGRCESVWDVFSRQPGRVVNGDTGDVAANHYHLLDVDLALMSELNLNAYRFSVSWSRIIDDDGAINRKGLDFYERLVDGLLDRGIAPFLTLYHWDLPQRHEIRGGWAQRDTAQHFADYTQVVYDALHDRVNNWTTLNEPYCASLLGYAAGVHAPGRREPRAAAAAVHHLLLGHGLARSIIGDNVSVTFNLYPVDPVDPDDPIDVDAARRVDGLQNRLWLDPVLCGRYPDDVLADLAPLGFADHIRPGDLTLISAPLAALGVNYYTGHHVTGQPGGITPEWIGSEHAHNVSRGLPTTAMGWEELPDGLFRVLNRLHDEYPRLPIHITENGAAYDDTVVDGKIEDHARQRYFEQHLGAVHDAIQAGVDVRGYFAWSLLDNFEWAEGYAKRFGIAHVDFDTFARTPKLSGRWYATVAGANALPEQG</sequence>
<keyword evidence="4 9" id="KW-0378">Hydrolase</keyword>
<gene>
    <name evidence="10" type="ORF">ACFFH7_10750</name>
</gene>
<evidence type="ECO:0000256" key="2">
    <source>
        <dbReference type="ARBA" id="ARBA00010838"/>
    </source>
</evidence>
<dbReference type="RefSeq" id="WP_379793927.1">
    <property type="nucleotide sequence ID" value="NZ_JBHLUD010000002.1"/>
</dbReference>
<evidence type="ECO:0000256" key="5">
    <source>
        <dbReference type="ARBA" id="ARBA00023001"/>
    </source>
</evidence>
<evidence type="ECO:0000313" key="10">
    <source>
        <dbReference type="EMBL" id="MFC0541960.1"/>
    </source>
</evidence>
<keyword evidence="6" id="KW-0119">Carbohydrate metabolism</keyword>
<keyword evidence="7 9" id="KW-0326">Glycosidase</keyword>
<keyword evidence="11" id="KW-1185">Reference proteome</keyword>
<comment type="caution">
    <text evidence="10">The sequence shown here is derived from an EMBL/GenBank/DDBJ whole genome shotgun (WGS) entry which is preliminary data.</text>
</comment>
<keyword evidence="5" id="KW-0136">Cellulose degradation</keyword>
<evidence type="ECO:0000256" key="3">
    <source>
        <dbReference type="ARBA" id="ARBA00012744"/>
    </source>
</evidence>
<evidence type="ECO:0000256" key="7">
    <source>
        <dbReference type="ARBA" id="ARBA00023295"/>
    </source>
</evidence>
<evidence type="ECO:0000256" key="6">
    <source>
        <dbReference type="ARBA" id="ARBA00023277"/>
    </source>
</evidence>